<evidence type="ECO:0000313" key="2">
    <source>
        <dbReference type="Proteomes" id="UP000046395"/>
    </source>
</evidence>
<evidence type="ECO:0000313" key="3">
    <source>
        <dbReference type="WBParaSite" id="TMUE_1000002710.1"/>
    </source>
</evidence>
<feature type="region of interest" description="Disordered" evidence="1">
    <location>
        <begin position="231"/>
        <end position="277"/>
    </location>
</feature>
<sequence>MEVGPTNTSYGGLTEMSTDGELCDLKLIPLFDGYSEPVAEWLDKVQIMCDLFGVADIAKVLPLRLAGGAFAVYQQLTPEMRRDAEKVKQALLKAFAMDKFVAYKRFVSRRLELGEAHDVSVADLRRLASLAGGISDSVIFCAFVNGLPGHVQEILRAGARLQDMTLDQVVVRARSVMVDYRVEIGVSEAGFAAETRATSNSAHRYPPRRCYACSGVNHIAWNCPTQYRGSNTARRTANQSLSNRRRNWDYDRPRTSASDLQGNESREEAPALASSRL</sequence>
<dbReference type="AlphaFoldDB" id="A0A5S6Q693"/>
<dbReference type="SUPFAM" id="SSF57756">
    <property type="entry name" value="Retrovirus zinc finger-like domains"/>
    <property type="match status" value="1"/>
</dbReference>
<reference evidence="3" key="1">
    <citation type="submission" date="2019-12" db="UniProtKB">
        <authorList>
            <consortium name="WormBaseParasite"/>
        </authorList>
    </citation>
    <scope>IDENTIFICATION</scope>
</reference>
<dbReference type="GO" id="GO:0003676">
    <property type="term" value="F:nucleic acid binding"/>
    <property type="evidence" value="ECO:0007669"/>
    <property type="project" value="InterPro"/>
</dbReference>
<name>A0A5S6Q693_TRIMR</name>
<accession>A0A5S6Q693</accession>
<keyword evidence="2" id="KW-1185">Reference proteome</keyword>
<feature type="compositionally biased region" description="Polar residues" evidence="1">
    <location>
        <begin position="231"/>
        <end position="242"/>
    </location>
</feature>
<dbReference type="GO" id="GO:0008270">
    <property type="term" value="F:zinc ion binding"/>
    <property type="evidence" value="ECO:0007669"/>
    <property type="project" value="InterPro"/>
</dbReference>
<dbReference type="InterPro" id="IPR036875">
    <property type="entry name" value="Znf_CCHC_sf"/>
</dbReference>
<protein>
    <submittedName>
        <fullName evidence="3">CCHC-type domain-containing protein</fullName>
    </submittedName>
</protein>
<evidence type="ECO:0000256" key="1">
    <source>
        <dbReference type="SAM" id="MobiDB-lite"/>
    </source>
</evidence>
<proteinExistence type="predicted"/>
<dbReference type="WBParaSite" id="TMUE_1000002710.1">
    <property type="protein sequence ID" value="TMUE_1000002710.1"/>
    <property type="gene ID" value="WBGene00298442"/>
</dbReference>
<dbReference type="Proteomes" id="UP000046395">
    <property type="component" value="Unassembled WGS sequence"/>
</dbReference>
<organism evidence="2 3">
    <name type="scientific">Trichuris muris</name>
    <name type="common">Mouse whipworm</name>
    <dbReference type="NCBI Taxonomy" id="70415"/>
    <lineage>
        <taxon>Eukaryota</taxon>
        <taxon>Metazoa</taxon>
        <taxon>Ecdysozoa</taxon>
        <taxon>Nematoda</taxon>
        <taxon>Enoplea</taxon>
        <taxon>Dorylaimia</taxon>
        <taxon>Trichinellida</taxon>
        <taxon>Trichuridae</taxon>
        <taxon>Trichuris</taxon>
    </lineage>
</organism>